<dbReference type="PANTHER" id="PTHR38116:SF9">
    <property type="entry name" value="BZIP DOMAIN-CONTAINING PROTEIN"/>
    <property type="match status" value="1"/>
</dbReference>
<protein>
    <submittedName>
        <fullName evidence="2">BQ2448_4551 protein</fullName>
    </submittedName>
</protein>
<dbReference type="STRING" id="269621.A0A238FF54"/>
<sequence length="386" mass="42826">MVSQTKHESERANRTSNQHAPKEGSSTNNATATTSGSGEAAESDKTKGKKRAGTLDSTLSVKAKTTEFDGANDLIGYFATKSRSNPLWRQGLQDESSGSIEGVPLVSRNGQRLTTRQIVREQQLQAAYPPAASTTTTAPMAFSSAGISNNSTGLYASVAEASSIASDPPYHPNTHDSTATLDNMRSEVRQQHEKANAIIRDLMMPLNSSSEFWTSTDEDGARMLGKFTTSLLSHPADNSKLQAIQLIACKSSPRPCIPKDHTDSNTPRPSDHVRNKHQNSSYHLPPALRATDIQQSISHPAWVDAIIFPSLRDRVILLPKDRCDLRTLWSDLMDHVDLSIANWEISEDFMKKYSYLIDENILAISNRWRVERRERMLEMKDILPHQ</sequence>
<evidence type="ECO:0000313" key="2">
    <source>
        <dbReference type="EMBL" id="SCV71857.1"/>
    </source>
</evidence>
<evidence type="ECO:0000256" key="1">
    <source>
        <dbReference type="SAM" id="MobiDB-lite"/>
    </source>
</evidence>
<feature type="compositionally biased region" description="Low complexity" evidence="1">
    <location>
        <begin position="24"/>
        <end position="40"/>
    </location>
</feature>
<gene>
    <name evidence="2" type="ORF">BQ2448_4551</name>
</gene>
<dbReference type="Pfam" id="PF11905">
    <property type="entry name" value="DUF3425"/>
    <property type="match status" value="1"/>
</dbReference>
<proteinExistence type="predicted"/>
<keyword evidence="3" id="KW-1185">Reference proteome</keyword>
<organism evidence="2 3">
    <name type="scientific">Microbotryum intermedium</name>
    <dbReference type="NCBI Taxonomy" id="269621"/>
    <lineage>
        <taxon>Eukaryota</taxon>
        <taxon>Fungi</taxon>
        <taxon>Dikarya</taxon>
        <taxon>Basidiomycota</taxon>
        <taxon>Pucciniomycotina</taxon>
        <taxon>Microbotryomycetes</taxon>
        <taxon>Microbotryales</taxon>
        <taxon>Microbotryaceae</taxon>
        <taxon>Microbotryum</taxon>
    </lineage>
</organism>
<dbReference type="OrthoDB" id="2245989at2759"/>
<dbReference type="InterPro" id="IPR021833">
    <property type="entry name" value="DUF3425"/>
</dbReference>
<dbReference type="EMBL" id="FMSP01000008">
    <property type="protein sequence ID" value="SCV71857.1"/>
    <property type="molecule type" value="Genomic_DNA"/>
</dbReference>
<dbReference type="Proteomes" id="UP000198372">
    <property type="component" value="Unassembled WGS sequence"/>
</dbReference>
<dbReference type="PANTHER" id="PTHR38116">
    <property type="entry name" value="CHROMOSOME 7, WHOLE GENOME SHOTGUN SEQUENCE"/>
    <property type="match status" value="1"/>
</dbReference>
<evidence type="ECO:0000313" key="3">
    <source>
        <dbReference type="Proteomes" id="UP000198372"/>
    </source>
</evidence>
<feature type="compositionally biased region" description="Basic and acidic residues" evidence="1">
    <location>
        <begin position="1"/>
        <end position="13"/>
    </location>
</feature>
<feature type="region of interest" description="Disordered" evidence="1">
    <location>
        <begin position="255"/>
        <end position="281"/>
    </location>
</feature>
<feature type="region of interest" description="Disordered" evidence="1">
    <location>
        <begin position="1"/>
        <end position="53"/>
    </location>
</feature>
<accession>A0A238FF54</accession>
<feature type="compositionally biased region" description="Basic and acidic residues" evidence="1">
    <location>
        <begin position="257"/>
        <end position="273"/>
    </location>
</feature>
<name>A0A238FF54_9BASI</name>
<reference evidence="3" key="1">
    <citation type="submission" date="2016-09" db="EMBL/GenBank/DDBJ databases">
        <authorList>
            <person name="Jeantristanb JTB J.-T."/>
            <person name="Ricardo R."/>
        </authorList>
    </citation>
    <scope>NUCLEOTIDE SEQUENCE [LARGE SCALE GENOMIC DNA]</scope>
</reference>
<dbReference type="AlphaFoldDB" id="A0A238FF54"/>